<feature type="signal peptide" evidence="1">
    <location>
        <begin position="1"/>
        <end position="21"/>
    </location>
</feature>
<keyword evidence="5" id="KW-1185">Reference proteome</keyword>
<feature type="chain" id="PRO_5046600105" description="Alpha-L-rhamnosidase" evidence="1">
    <location>
        <begin position="22"/>
        <end position="585"/>
    </location>
</feature>
<dbReference type="Pfam" id="PF17390">
    <property type="entry name" value="Bac_rhamnosid_C"/>
    <property type="match status" value="1"/>
</dbReference>
<accession>A0ABX0URC4</accession>
<name>A0ABX0URC4_9BACT</name>
<evidence type="ECO:0000259" key="3">
    <source>
        <dbReference type="Pfam" id="PF17390"/>
    </source>
</evidence>
<feature type="domain" description="Alpha-L-rhamnosidase six-hairpin glycosidase" evidence="2">
    <location>
        <begin position="199"/>
        <end position="523"/>
    </location>
</feature>
<dbReference type="RefSeq" id="WP_310588612.1">
    <property type="nucleotide sequence ID" value="NZ_JAASQJ010000004.1"/>
</dbReference>
<dbReference type="Gene3D" id="1.50.10.10">
    <property type="match status" value="1"/>
</dbReference>
<dbReference type="Proteomes" id="UP001179181">
    <property type="component" value="Unassembled WGS sequence"/>
</dbReference>
<dbReference type="SUPFAM" id="SSF48208">
    <property type="entry name" value="Six-hairpin glycosidases"/>
    <property type="match status" value="1"/>
</dbReference>
<dbReference type="InterPro" id="IPR035398">
    <property type="entry name" value="Bac_rhamnosid_C"/>
</dbReference>
<dbReference type="PANTHER" id="PTHR34987">
    <property type="entry name" value="C, PUTATIVE (AFU_ORTHOLOGUE AFUA_3G02880)-RELATED"/>
    <property type="match status" value="1"/>
</dbReference>
<reference evidence="4 5" key="1">
    <citation type="submission" date="2020-03" db="EMBL/GenBank/DDBJ databases">
        <title>Genomic Encyclopedia of Type Strains, Phase IV (KMG-IV): sequencing the most valuable type-strain genomes for metagenomic binning, comparative biology and taxonomic classification.</title>
        <authorList>
            <person name="Goeker M."/>
        </authorList>
    </citation>
    <scope>NUCLEOTIDE SEQUENCE [LARGE SCALE GENOMIC DNA]</scope>
    <source>
        <strain evidence="4 5">DSM 102865</strain>
    </source>
</reference>
<dbReference type="InterPro" id="IPR008928">
    <property type="entry name" value="6-hairpin_glycosidase_sf"/>
</dbReference>
<proteinExistence type="predicted"/>
<dbReference type="Gene3D" id="2.60.420.10">
    <property type="entry name" value="Maltose phosphorylase, domain 3"/>
    <property type="match status" value="1"/>
</dbReference>
<comment type="caution">
    <text evidence="4">The sequence shown here is derived from an EMBL/GenBank/DDBJ whole genome shotgun (WGS) entry which is preliminary data.</text>
</comment>
<protein>
    <recommendedName>
        <fullName evidence="6">Alpha-L-rhamnosidase</fullName>
    </recommendedName>
</protein>
<dbReference type="Pfam" id="PF17389">
    <property type="entry name" value="Bac_rhamnosid6H"/>
    <property type="match status" value="1"/>
</dbReference>
<gene>
    <name evidence="4" type="ORF">FHS68_004145</name>
</gene>
<dbReference type="InterPro" id="IPR035396">
    <property type="entry name" value="Bac_rhamnosid6H"/>
</dbReference>
<keyword evidence="1" id="KW-0732">Signal</keyword>
<dbReference type="InterPro" id="IPR012341">
    <property type="entry name" value="6hp_glycosidase-like_sf"/>
</dbReference>
<feature type="domain" description="Alpha-L-rhamnosidase C-terminal" evidence="3">
    <location>
        <begin position="525"/>
        <end position="582"/>
    </location>
</feature>
<dbReference type="Gene3D" id="2.60.120.260">
    <property type="entry name" value="Galactose-binding domain-like"/>
    <property type="match status" value="1"/>
</dbReference>
<organism evidence="4 5">
    <name type="scientific">Dyadobacter arcticus</name>
    <dbReference type="NCBI Taxonomy" id="1078754"/>
    <lineage>
        <taxon>Bacteria</taxon>
        <taxon>Pseudomonadati</taxon>
        <taxon>Bacteroidota</taxon>
        <taxon>Cytophagia</taxon>
        <taxon>Cytophagales</taxon>
        <taxon>Spirosomataceae</taxon>
        <taxon>Dyadobacter</taxon>
    </lineage>
</organism>
<dbReference type="PANTHER" id="PTHR34987:SF6">
    <property type="entry name" value="ALPHA-L-RHAMNOSIDASE SIX-HAIRPIN GLYCOSIDASE DOMAIN-CONTAINING PROTEIN"/>
    <property type="match status" value="1"/>
</dbReference>
<evidence type="ECO:0000259" key="2">
    <source>
        <dbReference type="Pfam" id="PF17389"/>
    </source>
</evidence>
<evidence type="ECO:0000313" key="5">
    <source>
        <dbReference type="Proteomes" id="UP001179181"/>
    </source>
</evidence>
<dbReference type="EMBL" id="JAASQJ010000004">
    <property type="protein sequence ID" value="NIJ54958.1"/>
    <property type="molecule type" value="Genomic_DNA"/>
</dbReference>
<evidence type="ECO:0000313" key="4">
    <source>
        <dbReference type="EMBL" id="NIJ54958.1"/>
    </source>
</evidence>
<evidence type="ECO:0000256" key="1">
    <source>
        <dbReference type="SAM" id="SignalP"/>
    </source>
</evidence>
<evidence type="ECO:0008006" key="6">
    <source>
        <dbReference type="Google" id="ProtNLM"/>
    </source>
</evidence>
<sequence length="585" mass="65861">MKKNFTILCCLFGMLSQYVYSQQLPPIFDKSFESQKDSRVRQYLTPRRIVWTSDKTSTSVVDAQNLLKKGTGQADLVHKNFCKLISNEQEKPGILFDFGKEIQGGIQLVTDQPSNQKPIHVRIRFGESVSEAMSDIDTIQGATNDHAMRDFVVEVPWLGVMQVGNSGFRFARIDLIDPNRELQLKEVRAIFEYRDIPYLGSFKSNDERLNQIWNTGAYTVHLNMQEYLWDGIKRDRLVWVGDMHPEVMTINTVFGKNEVVAKSLDQARDITPLPGWMNGISAYSMWWVLIHRDLYRNQGDLEYLRKQQKYLVALLDLLIAKTKDNKENLDGTRFLDWPSSENPKGIHAGLHAMMVMTLEAGAELCTILDEPAQATKCKATATQLKLYVPEVNGSKQAAALLALAGLIPAEQANTEVLAKGDCENFSTFYGYYMLQAKAKAKDYTGALNCIRNYWGGMLDMGATTFWEDFDLAWTKNAAPIDELVPDGKDDIHGDFGAYCYKNLRHSLCHGWASGPTSWLTEHVLGVSVLEPGCKTIRIQPNLGDLTWAEGTYPTPLGIVKIRHEKQADGSVKSTIDAPKGVKVLR</sequence>